<organism evidence="2 3">
    <name type="scientific">Hydnum rufescens UP504</name>
    <dbReference type="NCBI Taxonomy" id="1448309"/>
    <lineage>
        <taxon>Eukaryota</taxon>
        <taxon>Fungi</taxon>
        <taxon>Dikarya</taxon>
        <taxon>Basidiomycota</taxon>
        <taxon>Agaricomycotina</taxon>
        <taxon>Agaricomycetes</taxon>
        <taxon>Cantharellales</taxon>
        <taxon>Hydnaceae</taxon>
        <taxon>Hydnum</taxon>
    </lineage>
</organism>
<gene>
    <name evidence="2" type="ORF">BS47DRAFT_141577</name>
</gene>
<dbReference type="EMBL" id="MU129032">
    <property type="protein sequence ID" value="KAF9509593.1"/>
    <property type="molecule type" value="Genomic_DNA"/>
</dbReference>
<reference evidence="2" key="1">
    <citation type="journal article" date="2020" name="Nat. Commun.">
        <title>Large-scale genome sequencing of mycorrhizal fungi provides insights into the early evolution of symbiotic traits.</title>
        <authorList>
            <person name="Miyauchi S."/>
            <person name="Kiss E."/>
            <person name="Kuo A."/>
            <person name="Drula E."/>
            <person name="Kohler A."/>
            <person name="Sanchez-Garcia M."/>
            <person name="Morin E."/>
            <person name="Andreopoulos B."/>
            <person name="Barry K.W."/>
            <person name="Bonito G."/>
            <person name="Buee M."/>
            <person name="Carver A."/>
            <person name="Chen C."/>
            <person name="Cichocki N."/>
            <person name="Clum A."/>
            <person name="Culley D."/>
            <person name="Crous P.W."/>
            <person name="Fauchery L."/>
            <person name="Girlanda M."/>
            <person name="Hayes R.D."/>
            <person name="Keri Z."/>
            <person name="LaButti K."/>
            <person name="Lipzen A."/>
            <person name="Lombard V."/>
            <person name="Magnuson J."/>
            <person name="Maillard F."/>
            <person name="Murat C."/>
            <person name="Nolan M."/>
            <person name="Ohm R.A."/>
            <person name="Pangilinan J."/>
            <person name="Pereira M.F."/>
            <person name="Perotto S."/>
            <person name="Peter M."/>
            <person name="Pfister S."/>
            <person name="Riley R."/>
            <person name="Sitrit Y."/>
            <person name="Stielow J.B."/>
            <person name="Szollosi G."/>
            <person name="Zifcakova L."/>
            <person name="Stursova M."/>
            <person name="Spatafora J.W."/>
            <person name="Tedersoo L."/>
            <person name="Vaario L.M."/>
            <person name="Yamada A."/>
            <person name="Yan M."/>
            <person name="Wang P."/>
            <person name="Xu J."/>
            <person name="Bruns T."/>
            <person name="Baldrian P."/>
            <person name="Vilgalys R."/>
            <person name="Dunand C."/>
            <person name="Henrissat B."/>
            <person name="Grigoriev I.V."/>
            <person name="Hibbett D."/>
            <person name="Nagy L.G."/>
            <person name="Martin F.M."/>
        </authorList>
    </citation>
    <scope>NUCLEOTIDE SEQUENCE</scope>
    <source>
        <strain evidence="2">UP504</strain>
    </source>
</reference>
<feature type="compositionally biased region" description="Low complexity" evidence="1">
    <location>
        <begin position="67"/>
        <end position="87"/>
    </location>
</feature>
<proteinExistence type="predicted"/>
<evidence type="ECO:0000256" key="1">
    <source>
        <dbReference type="SAM" id="MobiDB-lite"/>
    </source>
</evidence>
<evidence type="ECO:0000313" key="3">
    <source>
        <dbReference type="Proteomes" id="UP000886523"/>
    </source>
</evidence>
<accession>A0A9P6APH9</accession>
<dbReference type="Proteomes" id="UP000886523">
    <property type="component" value="Unassembled WGS sequence"/>
</dbReference>
<sequence length="175" mass="18297">MRILGFFPRFFFNLISPPSLFFATSPGDMGDGGQQALLAHILGMLQTMQRPVATTGPPGPSNFPDESPNSPSHASGPSAATASSSHPITAYPGTLHRTSPDGAGSHSVSSLGAFGAAVAHATGPAPPSQPIIPLPNQYTPPLQIPRNHTNHILLPFLSLAHQGKIFTLGCRQHKI</sequence>
<protein>
    <submittedName>
        <fullName evidence="2">Uncharacterized protein</fullName>
    </submittedName>
</protein>
<name>A0A9P6APH9_9AGAM</name>
<dbReference type="AlphaFoldDB" id="A0A9P6APH9"/>
<evidence type="ECO:0000313" key="2">
    <source>
        <dbReference type="EMBL" id="KAF9509593.1"/>
    </source>
</evidence>
<feature type="region of interest" description="Disordered" evidence="1">
    <location>
        <begin position="50"/>
        <end position="108"/>
    </location>
</feature>
<comment type="caution">
    <text evidence="2">The sequence shown here is derived from an EMBL/GenBank/DDBJ whole genome shotgun (WGS) entry which is preliminary data.</text>
</comment>
<keyword evidence="3" id="KW-1185">Reference proteome</keyword>